<dbReference type="InterPro" id="IPR000571">
    <property type="entry name" value="Znf_CCCH"/>
</dbReference>
<organism evidence="4 5">
    <name type="scientific">Paramuricea clavata</name>
    <name type="common">Red gorgonian</name>
    <name type="synonym">Violescent sea-whip</name>
    <dbReference type="NCBI Taxonomy" id="317549"/>
    <lineage>
        <taxon>Eukaryota</taxon>
        <taxon>Metazoa</taxon>
        <taxon>Cnidaria</taxon>
        <taxon>Anthozoa</taxon>
        <taxon>Octocorallia</taxon>
        <taxon>Malacalcyonacea</taxon>
        <taxon>Plexauridae</taxon>
        <taxon>Paramuricea</taxon>
    </lineage>
</organism>
<feature type="compositionally biased region" description="Polar residues" evidence="3">
    <location>
        <begin position="21"/>
        <end position="34"/>
    </location>
</feature>
<keyword evidence="1" id="KW-1015">Disulfide bond</keyword>
<evidence type="ECO:0000313" key="5">
    <source>
        <dbReference type="Proteomes" id="UP001152795"/>
    </source>
</evidence>
<dbReference type="OrthoDB" id="10266706at2759"/>
<evidence type="ECO:0000313" key="4">
    <source>
        <dbReference type="EMBL" id="CAB3995998.1"/>
    </source>
</evidence>
<comment type="caution">
    <text evidence="4">The sequence shown here is derived from an EMBL/GenBank/DDBJ whole genome shotgun (WGS) entry which is preliminary data.</text>
</comment>
<keyword evidence="2" id="KW-0862">Zinc</keyword>
<sequence>MADEPLPNPLIAQNKEINLPKNGNSNSKTKFNRVSNEDKNNKYVNSPKSSIPCPFLSGRGWCAKGNRCDFQHKEPGRDKHKISCAFLRRNGFCLKWDRCDYSHIGFSHDVTSLKTNIIAQFREPTYEVCGLNCAEHRFCVAFNYKENSEGNKWNCQLTNTTQHKFDNNANNKKRVWTFVKDNVDRSQVASCRGEVNECHNGGTMIWDPEKPFNCLCKKGYEGKICDKGCYGGGWTMVMKIDGSLSTFKYNSSHWTNKTTYNDTDYGRNGGLDNGQYKGSTYSTTSFEEICVGMKYDGNFRAFSFRYPASSLYDLIADGNYRQTDVSRKQWKGLINGSSLQENCNRQGFNVRGDTTNPVHYKVTVKVRLGIVANEQNECDTPDSFLGLGAGGDLNHLKIACGSDSHTSANAAGNIAQCSADNGNKNARAMAYILVR</sequence>
<keyword evidence="2" id="KW-0479">Metal-binding</keyword>
<reference evidence="4" key="1">
    <citation type="submission" date="2020-04" db="EMBL/GenBank/DDBJ databases">
        <authorList>
            <person name="Alioto T."/>
            <person name="Alioto T."/>
            <person name="Gomez Garrido J."/>
        </authorList>
    </citation>
    <scope>NUCLEOTIDE SEQUENCE</scope>
    <source>
        <strain evidence="4">A484AB</strain>
    </source>
</reference>
<name>A0A6S7GVF0_PARCT</name>
<feature type="disulfide bond" evidence="1">
    <location>
        <begin position="216"/>
        <end position="225"/>
    </location>
</feature>
<keyword evidence="1" id="KW-0245">EGF-like domain</keyword>
<dbReference type="Gene3D" id="4.10.1000.10">
    <property type="entry name" value="Zinc finger, CCCH-type"/>
    <property type="match status" value="1"/>
</dbReference>
<protein>
    <submittedName>
        <fullName evidence="4">Uncharacterized skeletal organic matrix 5-like</fullName>
    </submittedName>
</protein>
<keyword evidence="2" id="KW-0863">Zinc-finger</keyword>
<evidence type="ECO:0000256" key="2">
    <source>
        <dbReference type="PROSITE-ProRule" id="PRU00723"/>
    </source>
</evidence>
<dbReference type="EMBL" id="CACRXK020002776">
    <property type="protein sequence ID" value="CAB3995998.1"/>
    <property type="molecule type" value="Genomic_DNA"/>
</dbReference>
<dbReference type="PROSITE" id="PS50103">
    <property type="entry name" value="ZF_C3H1"/>
    <property type="match status" value="1"/>
</dbReference>
<dbReference type="InterPro" id="IPR000742">
    <property type="entry name" value="EGF"/>
</dbReference>
<proteinExistence type="predicted"/>
<feature type="region of interest" description="Disordered" evidence="3">
    <location>
        <begin position="1"/>
        <end position="41"/>
    </location>
</feature>
<keyword evidence="5" id="KW-1185">Reference proteome</keyword>
<dbReference type="Gene3D" id="2.10.25.10">
    <property type="entry name" value="Laminin"/>
    <property type="match status" value="1"/>
</dbReference>
<gene>
    <name evidence="4" type="ORF">PACLA_8A039038</name>
</gene>
<accession>A0A6S7GVF0</accession>
<evidence type="ECO:0000256" key="1">
    <source>
        <dbReference type="PROSITE-ProRule" id="PRU00076"/>
    </source>
</evidence>
<feature type="zinc finger region" description="C3H1-type" evidence="2">
    <location>
        <begin position="47"/>
        <end position="75"/>
    </location>
</feature>
<dbReference type="Proteomes" id="UP001152795">
    <property type="component" value="Unassembled WGS sequence"/>
</dbReference>
<dbReference type="AlphaFoldDB" id="A0A6S7GVF0"/>
<comment type="caution">
    <text evidence="1">Lacks conserved residue(s) required for the propagation of feature annotation.</text>
</comment>
<dbReference type="GO" id="GO:0008270">
    <property type="term" value="F:zinc ion binding"/>
    <property type="evidence" value="ECO:0007669"/>
    <property type="project" value="UniProtKB-KW"/>
</dbReference>
<dbReference type="PROSITE" id="PS50026">
    <property type="entry name" value="EGF_3"/>
    <property type="match status" value="1"/>
</dbReference>
<dbReference type="PROSITE" id="PS00022">
    <property type="entry name" value="EGF_1"/>
    <property type="match status" value="1"/>
</dbReference>
<evidence type="ECO:0000256" key="3">
    <source>
        <dbReference type="SAM" id="MobiDB-lite"/>
    </source>
</evidence>